<keyword evidence="2" id="KW-1185">Reference proteome</keyword>
<dbReference type="RefSeq" id="WP_153419322.1">
    <property type="nucleotide sequence ID" value="NZ_WFLM01000002.1"/>
</dbReference>
<evidence type="ECO:0000313" key="1">
    <source>
        <dbReference type="EMBL" id="KAB8039809.1"/>
    </source>
</evidence>
<dbReference type="OrthoDB" id="5289525at2"/>
<gene>
    <name evidence="1" type="ORF">GCL60_05975</name>
</gene>
<dbReference type="Proteomes" id="UP000437748">
    <property type="component" value="Unassembled WGS sequence"/>
</dbReference>
<name>A0A6N6VVM0_9BACT</name>
<dbReference type="Pfam" id="PF05114">
    <property type="entry name" value="MbnB_TglH_ChrH"/>
    <property type="match status" value="1"/>
</dbReference>
<evidence type="ECO:0000313" key="2">
    <source>
        <dbReference type="Proteomes" id="UP000437748"/>
    </source>
</evidence>
<sequence length="293" mass="33889">MISGFKDLGVGVGLRPQHYYEFLNQKPKSVSWVEVISENYMDWTNNYKNERPFKVLENVRKNYPVVLHGVSLNIGSVDPVNIAYLNSLKELINKINPAWVSDHLSWSGVFNENFHDLLPLPYTEEVLEHVANKILQVQDILGRRILMENPSTYLQFIQSEISEVEFLNLLVKKADCGILLDINNVYVSSKNHNFNALDYLKAIPKERVCQIHLAGHTDKGTHLVDTHDAPICDDVWDLYRWSVGHFGNRSVMLERDDNIPEWDEVQNEVLKIAEIRKQENEKSFIQDTSTTIR</sequence>
<dbReference type="Gene3D" id="3.20.20.150">
    <property type="entry name" value="Divalent-metal-dependent TIM barrel enzymes"/>
    <property type="match status" value="1"/>
</dbReference>
<proteinExistence type="predicted"/>
<dbReference type="PANTHER" id="PTHR42194:SF1">
    <property type="entry name" value="UPF0276 PROTEIN HI_1600"/>
    <property type="match status" value="1"/>
</dbReference>
<dbReference type="NCBIfam" id="NF003818">
    <property type="entry name" value="PRK05409.1"/>
    <property type="match status" value="1"/>
</dbReference>
<protein>
    <submittedName>
        <fullName evidence="1">DUF692 family protein</fullName>
    </submittedName>
</protein>
<dbReference type="AlphaFoldDB" id="A0A6N6VVM0"/>
<organism evidence="1 2">
    <name type="scientific">Silvanigrella paludirubra</name>
    <dbReference type="NCBI Taxonomy" id="2499159"/>
    <lineage>
        <taxon>Bacteria</taxon>
        <taxon>Pseudomonadati</taxon>
        <taxon>Bdellovibrionota</taxon>
        <taxon>Oligoflexia</taxon>
        <taxon>Silvanigrellales</taxon>
        <taxon>Silvanigrellaceae</taxon>
        <taxon>Silvanigrella</taxon>
    </lineage>
</organism>
<dbReference type="SUPFAM" id="SSF51658">
    <property type="entry name" value="Xylose isomerase-like"/>
    <property type="match status" value="1"/>
</dbReference>
<dbReference type="PANTHER" id="PTHR42194">
    <property type="entry name" value="UPF0276 PROTEIN HI_1600"/>
    <property type="match status" value="1"/>
</dbReference>
<accession>A0A6N6VVM0</accession>
<dbReference type="InterPro" id="IPR036237">
    <property type="entry name" value="Xyl_isomerase-like_sf"/>
</dbReference>
<dbReference type="InterPro" id="IPR007801">
    <property type="entry name" value="MbnB/TglH/ChrH"/>
</dbReference>
<dbReference type="EMBL" id="WFLM01000002">
    <property type="protein sequence ID" value="KAB8039809.1"/>
    <property type="molecule type" value="Genomic_DNA"/>
</dbReference>
<reference evidence="1 2" key="1">
    <citation type="submission" date="2019-10" db="EMBL/GenBank/DDBJ databases">
        <title>New species of Slilvanegrellaceae.</title>
        <authorList>
            <person name="Pitt A."/>
            <person name="Hahn M.W."/>
        </authorList>
    </citation>
    <scope>NUCLEOTIDE SEQUENCE [LARGE SCALE GENOMIC DNA]</scope>
    <source>
        <strain evidence="1 2">SP-Ram-0.45-NSY-1</strain>
    </source>
</reference>
<comment type="caution">
    <text evidence="1">The sequence shown here is derived from an EMBL/GenBank/DDBJ whole genome shotgun (WGS) entry which is preliminary data.</text>
</comment>